<protein>
    <submittedName>
        <fullName evidence="1">Uncharacterized protein</fullName>
    </submittedName>
</protein>
<accession>A0AC60QWW1</accession>
<comment type="caution">
    <text evidence="1">The sequence shown here is derived from an EMBL/GenBank/DDBJ whole genome shotgun (WGS) entry which is preliminary data.</text>
</comment>
<dbReference type="EMBL" id="JABSTQ010003645">
    <property type="protein sequence ID" value="KAG0443271.1"/>
    <property type="molecule type" value="Genomic_DNA"/>
</dbReference>
<name>A0AC60QWW1_IXOPE</name>
<gene>
    <name evidence="1" type="ORF">HPB47_015106</name>
</gene>
<evidence type="ECO:0000313" key="1">
    <source>
        <dbReference type="EMBL" id="KAG0443271.1"/>
    </source>
</evidence>
<organism evidence="1 2">
    <name type="scientific">Ixodes persulcatus</name>
    <name type="common">Taiga tick</name>
    <dbReference type="NCBI Taxonomy" id="34615"/>
    <lineage>
        <taxon>Eukaryota</taxon>
        <taxon>Metazoa</taxon>
        <taxon>Ecdysozoa</taxon>
        <taxon>Arthropoda</taxon>
        <taxon>Chelicerata</taxon>
        <taxon>Arachnida</taxon>
        <taxon>Acari</taxon>
        <taxon>Parasitiformes</taxon>
        <taxon>Ixodida</taxon>
        <taxon>Ixodoidea</taxon>
        <taxon>Ixodidae</taxon>
        <taxon>Ixodinae</taxon>
        <taxon>Ixodes</taxon>
    </lineage>
</organism>
<evidence type="ECO:0000313" key="2">
    <source>
        <dbReference type="Proteomes" id="UP000805193"/>
    </source>
</evidence>
<sequence length="363" mass="40200">MTTSQDTLNACPRINSFHALMFCGNLVVVGALVWALTARSPANGNGPDAANSATPTQDITYRDSSNYRTQTGRGNGATSRTGSTVSALPFHPDDDDNVTDDEGSLTKTFAKNVQFWLNRFSYDGIVVHWKQYHEPQAAHSQDELSRILATLRHTLGSTRRIYIGVSSDQEIAHFDLATLLQSVDQFFVLPYWMLHEDGSTVMNRTKMTAFPHPLDDVLKTKHSLVSAGKGALFYKFCFVFSIGGRSYTLADGNHYEINSNALGPGKPGPFTGTPGLLAFYEICNRTWTTRVKGTYGSYAVEDDQWIAYLDAPSLERVLRMVLWKHKAACVGIWDVSLDDFRGVCGDPFPLTKVIAGWHDRSVV</sequence>
<proteinExistence type="predicted"/>
<reference evidence="1 2" key="1">
    <citation type="journal article" date="2020" name="Cell">
        <title>Large-Scale Comparative Analyses of Tick Genomes Elucidate Their Genetic Diversity and Vector Capacities.</title>
        <authorList>
            <consortium name="Tick Genome and Microbiome Consortium (TIGMIC)"/>
            <person name="Jia N."/>
            <person name="Wang J."/>
            <person name="Shi W."/>
            <person name="Du L."/>
            <person name="Sun Y."/>
            <person name="Zhan W."/>
            <person name="Jiang J.F."/>
            <person name="Wang Q."/>
            <person name="Zhang B."/>
            <person name="Ji P."/>
            <person name="Bell-Sakyi L."/>
            <person name="Cui X.M."/>
            <person name="Yuan T.T."/>
            <person name="Jiang B.G."/>
            <person name="Yang W.F."/>
            <person name="Lam T.T."/>
            <person name="Chang Q.C."/>
            <person name="Ding S.J."/>
            <person name="Wang X.J."/>
            <person name="Zhu J.G."/>
            <person name="Ruan X.D."/>
            <person name="Zhao L."/>
            <person name="Wei J.T."/>
            <person name="Ye R.Z."/>
            <person name="Que T.C."/>
            <person name="Du C.H."/>
            <person name="Zhou Y.H."/>
            <person name="Cheng J.X."/>
            <person name="Dai P.F."/>
            <person name="Guo W.B."/>
            <person name="Han X.H."/>
            <person name="Huang E.J."/>
            <person name="Li L.F."/>
            <person name="Wei W."/>
            <person name="Gao Y.C."/>
            <person name="Liu J.Z."/>
            <person name="Shao H.Z."/>
            <person name="Wang X."/>
            <person name="Wang C.C."/>
            <person name="Yang T.C."/>
            <person name="Huo Q.B."/>
            <person name="Li W."/>
            <person name="Chen H.Y."/>
            <person name="Chen S.E."/>
            <person name="Zhou L.G."/>
            <person name="Ni X.B."/>
            <person name="Tian J.H."/>
            <person name="Sheng Y."/>
            <person name="Liu T."/>
            <person name="Pan Y.S."/>
            <person name="Xia L.Y."/>
            <person name="Li J."/>
            <person name="Zhao F."/>
            <person name="Cao W.C."/>
        </authorList>
    </citation>
    <scope>NUCLEOTIDE SEQUENCE [LARGE SCALE GENOMIC DNA]</scope>
    <source>
        <strain evidence="1">Iper-2018</strain>
    </source>
</reference>
<dbReference type="Proteomes" id="UP000805193">
    <property type="component" value="Unassembled WGS sequence"/>
</dbReference>
<keyword evidence="2" id="KW-1185">Reference proteome</keyword>